<name>A0A5C6BII9_9PLAN</name>
<gene>
    <name evidence="11" type="primary">oppC</name>
    <name evidence="11" type="ORF">CA54_08090</name>
</gene>
<dbReference type="Gene3D" id="1.10.3720.10">
    <property type="entry name" value="MetI-like"/>
    <property type="match status" value="1"/>
</dbReference>
<evidence type="ECO:0000256" key="6">
    <source>
        <dbReference type="ARBA" id="ARBA00022927"/>
    </source>
</evidence>
<dbReference type="PROSITE" id="PS50928">
    <property type="entry name" value="ABC_TM1"/>
    <property type="match status" value="1"/>
</dbReference>
<keyword evidence="7 9" id="KW-1133">Transmembrane helix</keyword>
<evidence type="ECO:0000313" key="12">
    <source>
        <dbReference type="Proteomes" id="UP000320735"/>
    </source>
</evidence>
<reference evidence="11 12" key="1">
    <citation type="submission" date="2019-02" db="EMBL/GenBank/DDBJ databases">
        <title>Deep-cultivation of Planctomycetes and their phenomic and genomic characterization uncovers novel biology.</title>
        <authorList>
            <person name="Wiegand S."/>
            <person name="Jogler M."/>
            <person name="Boedeker C."/>
            <person name="Pinto D."/>
            <person name="Vollmers J."/>
            <person name="Rivas-Marin E."/>
            <person name="Kohn T."/>
            <person name="Peeters S.H."/>
            <person name="Heuer A."/>
            <person name="Rast P."/>
            <person name="Oberbeckmann S."/>
            <person name="Bunk B."/>
            <person name="Jeske O."/>
            <person name="Meyerdierks A."/>
            <person name="Storesund J.E."/>
            <person name="Kallscheuer N."/>
            <person name="Luecker S."/>
            <person name="Lage O.M."/>
            <person name="Pohl T."/>
            <person name="Merkel B.J."/>
            <person name="Hornburger P."/>
            <person name="Mueller R.-W."/>
            <person name="Bruemmer F."/>
            <person name="Labrenz M."/>
            <person name="Spormann A.M."/>
            <person name="Op Den Camp H."/>
            <person name="Overmann J."/>
            <person name="Amann R."/>
            <person name="Jetten M.S.M."/>
            <person name="Mascher T."/>
            <person name="Medema M.H."/>
            <person name="Devos D.P."/>
            <person name="Kaster A.-K."/>
            <person name="Ovreas L."/>
            <person name="Rohde M."/>
            <person name="Galperin M.Y."/>
            <person name="Jogler C."/>
        </authorList>
    </citation>
    <scope>NUCLEOTIDE SEQUENCE [LARGE SCALE GENOMIC DNA]</scope>
    <source>
        <strain evidence="11 12">CA54</strain>
    </source>
</reference>
<dbReference type="GO" id="GO:0015031">
    <property type="term" value="P:protein transport"/>
    <property type="evidence" value="ECO:0007669"/>
    <property type="project" value="UniProtKB-KW"/>
</dbReference>
<dbReference type="GO" id="GO:0055085">
    <property type="term" value="P:transmembrane transport"/>
    <property type="evidence" value="ECO:0007669"/>
    <property type="project" value="InterPro"/>
</dbReference>
<feature type="transmembrane region" description="Helical" evidence="9">
    <location>
        <begin position="21"/>
        <end position="39"/>
    </location>
</feature>
<keyword evidence="12" id="KW-1185">Reference proteome</keyword>
<evidence type="ECO:0000256" key="2">
    <source>
        <dbReference type="ARBA" id="ARBA00022448"/>
    </source>
</evidence>
<dbReference type="GO" id="GO:0015833">
    <property type="term" value="P:peptide transport"/>
    <property type="evidence" value="ECO:0007669"/>
    <property type="project" value="UniProtKB-KW"/>
</dbReference>
<keyword evidence="5" id="KW-0571">Peptide transport</keyword>
<evidence type="ECO:0000256" key="7">
    <source>
        <dbReference type="ARBA" id="ARBA00022989"/>
    </source>
</evidence>
<feature type="transmembrane region" description="Helical" evidence="9">
    <location>
        <begin position="331"/>
        <end position="357"/>
    </location>
</feature>
<keyword evidence="3" id="KW-1003">Cell membrane</keyword>
<keyword evidence="6" id="KW-0653">Protein transport</keyword>
<keyword evidence="8 9" id="KW-0472">Membrane</keyword>
<dbReference type="AlphaFoldDB" id="A0A5C6BII9"/>
<feature type="transmembrane region" description="Helical" evidence="9">
    <location>
        <begin position="378"/>
        <end position="399"/>
    </location>
</feature>
<dbReference type="PANTHER" id="PTHR43386:SF24">
    <property type="entry name" value="OLIGOPEPTIDE TRANSPORT SYSTEM PERMEASE PROTEIN AMID"/>
    <property type="match status" value="1"/>
</dbReference>
<proteinExistence type="inferred from homology"/>
<dbReference type="GO" id="GO:0005886">
    <property type="term" value="C:plasma membrane"/>
    <property type="evidence" value="ECO:0007669"/>
    <property type="project" value="UniProtKB-SubCell"/>
</dbReference>
<dbReference type="OrthoDB" id="9797852at2"/>
<evidence type="ECO:0000256" key="5">
    <source>
        <dbReference type="ARBA" id="ARBA00022856"/>
    </source>
</evidence>
<feature type="transmembrane region" description="Helical" evidence="9">
    <location>
        <begin position="208"/>
        <end position="234"/>
    </location>
</feature>
<dbReference type="CDD" id="cd06261">
    <property type="entry name" value="TM_PBP2"/>
    <property type="match status" value="1"/>
</dbReference>
<organism evidence="11 12">
    <name type="scientific">Symmachiella macrocystis</name>
    <dbReference type="NCBI Taxonomy" id="2527985"/>
    <lineage>
        <taxon>Bacteria</taxon>
        <taxon>Pseudomonadati</taxon>
        <taxon>Planctomycetota</taxon>
        <taxon>Planctomycetia</taxon>
        <taxon>Planctomycetales</taxon>
        <taxon>Planctomycetaceae</taxon>
        <taxon>Symmachiella</taxon>
    </lineage>
</organism>
<comment type="subcellular location">
    <subcellularLocation>
        <location evidence="1 9">Cell membrane</location>
        <topology evidence="1 9">Multi-pass membrane protein</topology>
    </subcellularLocation>
</comment>
<evidence type="ECO:0000256" key="9">
    <source>
        <dbReference type="RuleBase" id="RU363032"/>
    </source>
</evidence>
<evidence type="ECO:0000256" key="1">
    <source>
        <dbReference type="ARBA" id="ARBA00004651"/>
    </source>
</evidence>
<dbReference type="Proteomes" id="UP000320735">
    <property type="component" value="Unassembled WGS sequence"/>
</dbReference>
<evidence type="ECO:0000256" key="4">
    <source>
        <dbReference type="ARBA" id="ARBA00022692"/>
    </source>
</evidence>
<evidence type="ECO:0000256" key="8">
    <source>
        <dbReference type="ARBA" id="ARBA00023136"/>
    </source>
</evidence>
<keyword evidence="4 9" id="KW-0812">Transmembrane</keyword>
<evidence type="ECO:0000259" key="10">
    <source>
        <dbReference type="PROSITE" id="PS50928"/>
    </source>
</evidence>
<dbReference type="Pfam" id="PF00528">
    <property type="entry name" value="BPD_transp_1"/>
    <property type="match status" value="1"/>
</dbReference>
<feature type="transmembrane region" description="Helical" evidence="9">
    <location>
        <begin position="275"/>
        <end position="293"/>
    </location>
</feature>
<protein>
    <submittedName>
        <fullName evidence="11">Oligopeptide transport system permease protein OppC</fullName>
    </submittedName>
</protein>
<accession>A0A5C6BII9</accession>
<keyword evidence="2 9" id="KW-0813">Transport</keyword>
<comment type="similarity">
    <text evidence="9">Belongs to the binding-protein-dependent transport system permease family.</text>
</comment>
<dbReference type="EMBL" id="SJPP01000001">
    <property type="protein sequence ID" value="TWU11993.1"/>
    <property type="molecule type" value="Genomic_DNA"/>
</dbReference>
<feature type="domain" description="ABC transmembrane type-1" evidence="10">
    <location>
        <begin position="206"/>
        <end position="400"/>
    </location>
</feature>
<feature type="transmembrane region" description="Helical" evidence="9">
    <location>
        <begin position="241"/>
        <end position="263"/>
    </location>
</feature>
<dbReference type="SUPFAM" id="SSF161098">
    <property type="entry name" value="MetI-like"/>
    <property type="match status" value="1"/>
</dbReference>
<evidence type="ECO:0000256" key="3">
    <source>
        <dbReference type="ARBA" id="ARBA00022475"/>
    </source>
</evidence>
<evidence type="ECO:0000313" key="11">
    <source>
        <dbReference type="EMBL" id="TWU11993.1"/>
    </source>
</evidence>
<dbReference type="RefSeq" id="WP_146369520.1">
    <property type="nucleotide sequence ID" value="NZ_SJPP01000001.1"/>
</dbReference>
<sequence length="412" mass="46117">MILNWKESRAARKFFRSRSSILALLVISAYLAIAVVILVPEMYFDFRSWQDKDYTPPKNYGFINLEQTEGRVGTKNMPGFFLQPEPEKRLQHCEQLLEIVDRALKNPDPQTALAEIDFGTLKVADLPQPELKTLVDQGWKTFDTLATSANLNEAPEQLSKLAELEQIVNQLYPPPTGWQGAWRSFEMLLGTDRQGRSIMLRAIYSIKVAMQIGIVTALFAVLFGGFLGVAAGFFGGWVDHLVIWLYTTFSSIPNLVLLVLLAYMFTGTTWDGTLIPVYVAFGLTFWIGPCRVLRGETLKIKELEYVQAATAMGCGRVYIMLRHIIPNTAHLLLINFSLLFIGAIKSEVILSFLGLGVKRGPSWGIMISQSGSEVINSFFWQIGAATAFMFGLVLAFNIVSDALQDAFDPRHQ</sequence>
<comment type="caution">
    <text evidence="11">The sequence shown here is derived from an EMBL/GenBank/DDBJ whole genome shotgun (WGS) entry which is preliminary data.</text>
</comment>
<dbReference type="InterPro" id="IPR035906">
    <property type="entry name" value="MetI-like_sf"/>
</dbReference>
<dbReference type="InterPro" id="IPR000515">
    <property type="entry name" value="MetI-like"/>
</dbReference>
<dbReference type="InterPro" id="IPR050366">
    <property type="entry name" value="BP-dependent_transpt_permease"/>
</dbReference>
<dbReference type="PANTHER" id="PTHR43386">
    <property type="entry name" value="OLIGOPEPTIDE TRANSPORT SYSTEM PERMEASE PROTEIN APPC"/>
    <property type="match status" value="1"/>
</dbReference>